<gene>
    <name evidence="2" type="ORF">SAMN05444955_101223</name>
</gene>
<evidence type="ECO:0000313" key="2">
    <source>
        <dbReference type="EMBL" id="SEM71503.1"/>
    </source>
</evidence>
<dbReference type="STRING" id="1173111.SAMN05444955_101223"/>
<dbReference type="GO" id="GO:0004386">
    <property type="term" value="F:helicase activity"/>
    <property type="evidence" value="ECO:0007669"/>
    <property type="project" value="UniProtKB-KW"/>
</dbReference>
<dbReference type="OrthoDB" id="2987331at2"/>
<dbReference type="EMBL" id="FOCQ01000001">
    <property type="protein sequence ID" value="SEM71503.1"/>
    <property type="molecule type" value="Genomic_DNA"/>
</dbReference>
<dbReference type="AlphaFoldDB" id="A0A1H8ALU2"/>
<organism evidence="2 3">
    <name type="scientific">Lihuaxuella thermophila</name>
    <dbReference type="NCBI Taxonomy" id="1173111"/>
    <lineage>
        <taxon>Bacteria</taxon>
        <taxon>Bacillati</taxon>
        <taxon>Bacillota</taxon>
        <taxon>Bacilli</taxon>
        <taxon>Bacillales</taxon>
        <taxon>Thermoactinomycetaceae</taxon>
        <taxon>Lihuaxuella</taxon>
    </lineage>
</organism>
<keyword evidence="2" id="KW-0067">ATP-binding</keyword>
<keyword evidence="3" id="KW-1185">Reference proteome</keyword>
<dbReference type="Pfam" id="PF13625">
    <property type="entry name" value="Helicase_C_3"/>
    <property type="match status" value="1"/>
</dbReference>
<proteinExistence type="predicted"/>
<reference evidence="2 3" key="1">
    <citation type="submission" date="2016-10" db="EMBL/GenBank/DDBJ databases">
        <authorList>
            <person name="de Groot N.N."/>
        </authorList>
    </citation>
    <scope>NUCLEOTIDE SEQUENCE [LARGE SCALE GENOMIC DNA]</scope>
    <source>
        <strain evidence="2 3">DSM 46701</strain>
    </source>
</reference>
<keyword evidence="2" id="KW-0378">Hydrolase</keyword>
<accession>A0A1H8ALU2</accession>
<sequence length="636" mass="73788">MIGELERCLNSLSDPVIGKIASGHGLSQPERNQLSYLLTDPVYLKACWKQWSENEKRVLQTFLFKAPQGILKEPDLSGFPANGLSPSQFRYALLCLCRQGWVYTGRDENRERFYLCPLEIRRALAKVLMGSAVTPLGDEGEIKVVSPMTMGIWQALFHFLVTLDHQPWPLTRSGQISKRYAQKLDVDLDLDPEALTRTKWSGDGELPPWVQLVTDLAEQWDLLERKEGYIMPKPARLQKWLQLSWGETVTLLYQAVRQALVSYWNEGEGYLTIMEIVEPGAWVSVKELVKARQLSYRQQTRSLDMEMHKLSGSLLRPLRELGWIEIGEAKGELFFRWLDLPPFTGEVREELPVYVQPDLEIMIPYTFPFAKRYQLAEMADFMGGDHYLHYEITEHSIERACRRGYSLEQILQRLEEWSCFPLPDAVRQQIGHWVQQFDGVLLESVVLVHTPDRLTAEKLEQLALNQHLPVKRWSSTCLSIPSSLSSQVEQWLRNEERNVSRIPEPLPGRITERGGFNDWWLPFAHLGSEILEDRYSEPAEVFPGIRQLPKIWTSGLRAYHPFMKREILRRCMEHQLDVRLEWRGNTVTVTPMELKLESGNWLLEAKETEGKKRRFCLNEMERLQVLLPWSAGQAFS</sequence>
<evidence type="ECO:0000259" key="1">
    <source>
        <dbReference type="Pfam" id="PF13625"/>
    </source>
</evidence>
<keyword evidence="2" id="KW-0547">Nucleotide-binding</keyword>
<dbReference type="InterPro" id="IPR032830">
    <property type="entry name" value="XPB/Ssl2_N"/>
</dbReference>
<dbReference type="RefSeq" id="WP_139179406.1">
    <property type="nucleotide sequence ID" value="NZ_FOCQ01000001.1"/>
</dbReference>
<dbReference type="Proteomes" id="UP000199695">
    <property type="component" value="Unassembled WGS sequence"/>
</dbReference>
<protein>
    <submittedName>
        <fullName evidence="2">Helicase conserved C-terminal domain-containing protein</fullName>
    </submittedName>
</protein>
<name>A0A1H8ALU2_9BACL</name>
<feature type="domain" description="Helicase XPB/Ssl2 N-terminal" evidence="1">
    <location>
        <begin position="353"/>
        <end position="452"/>
    </location>
</feature>
<keyword evidence="2" id="KW-0347">Helicase</keyword>
<evidence type="ECO:0000313" key="3">
    <source>
        <dbReference type="Proteomes" id="UP000199695"/>
    </source>
</evidence>